<evidence type="ECO:0000256" key="1">
    <source>
        <dbReference type="SAM" id="Phobius"/>
    </source>
</evidence>
<gene>
    <name evidence="2" type="ORF">CFR71_00415</name>
</gene>
<evidence type="ECO:0000313" key="3">
    <source>
        <dbReference type="Proteomes" id="UP000247609"/>
    </source>
</evidence>
<reference evidence="2 3" key="1">
    <citation type="submission" date="2017-07" db="EMBL/GenBank/DDBJ databases">
        <title>A draft genome sequence of Komagataeibacter sp. T5K1.</title>
        <authorList>
            <person name="Skraban J."/>
            <person name="Cleenwerck I."/>
            <person name="Vandamme P."/>
            <person name="Trcek J."/>
        </authorList>
    </citation>
    <scope>NUCLEOTIDE SEQUENCE [LARGE SCALE GENOMIC DNA]</scope>
    <source>
        <strain evidence="2 3">T5K1</strain>
    </source>
</reference>
<organism evidence="2 3">
    <name type="scientific">Novacetimonas pomaceti</name>
    <dbReference type="NCBI Taxonomy" id="2021998"/>
    <lineage>
        <taxon>Bacteria</taxon>
        <taxon>Pseudomonadati</taxon>
        <taxon>Pseudomonadota</taxon>
        <taxon>Alphaproteobacteria</taxon>
        <taxon>Acetobacterales</taxon>
        <taxon>Acetobacteraceae</taxon>
        <taxon>Novacetimonas</taxon>
    </lineage>
</organism>
<dbReference type="Proteomes" id="UP000247609">
    <property type="component" value="Unassembled WGS sequence"/>
</dbReference>
<feature type="transmembrane region" description="Helical" evidence="1">
    <location>
        <begin position="32"/>
        <end position="48"/>
    </location>
</feature>
<keyword evidence="1" id="KW-0472">Membrane</keyword>
<accession>A0A318QAZ9</accession>
<keyword evidence="1" id="KW-1133">Transmembrane helix</keyword>
<comment type="caution">
    <text evidence="2">The sequence shown here is derived from an EMBL/GenBank/DDBJ whole genome shotgun (WGS) entry which is preliminary data.</text>
</comment>
<evidence type="ECO:0000313" key="2">
    <source>
        <dbReference type="EMBL" id="PYD76867.1"/>
    </source>
</evidence>
<dbReference type="RefSeq" id="WP_110525633.1">
    <property type="nucleotide sequence ID" value="NZ_NOXG01000001.1"/>
</dbReference>
<dbReference type="AlphaFoldDB" id="A0A318QAZ9"/>
<proteinExistence type="predicted"/>
<keyword evidence="1" id="KW-0812">Transmembrane</keyword>
<sequence>MEIAGIFLIFAALCYGVELIFPYMAGYCETLEVFYLLFAVLTLVFQVLRRDPSPPPVTAPPAK</sequence>
<protein>
    <submittedName>
        <fullName evidence="2">Uncharacterized protein</fullName>
    </submittedName>
</protein>
<dbReference type="EMBL" id="NOXG01000001">
    <property type="protein sequence ID" value="PYD76867.1"/>
    <property type="molecule type" value="Genomic_DNA"/>
</dbReference>
<name>A0A318QAZ9_9PROT</name>